<dbReference type="InterPro" id="IPR046562">
    <property type="entry name" value="DUF6717"/>
</dbReference>
<dbReference type="Proteomes" id="UP001237448">
    <property type="component" value="Unassembled WGS sequence"/>
</dbReference>
<evidence type="ECO:0000313" key="2">
    <source>
        <dbReference type="Proteomes" id="UP001237448"/>
    </source>
</evidence>
<dbReference type="EMBL" id="JAUSVK010000001">
    <property type="protein sequence ID" value="MDQ0394942.1"/>
    <property type="molecule type" value="Genomic_DNA"/>
</dbReference>
<dbReference type="RefSeq" id="WP_307432953.1">
    <property type="nucleotide sequence ID" value="NZ_JAUSVK010000001.1"/>
</dbReference>
<sequence>MNAINVIAPYRYLGMWVFDDPKVGLVQEPFVGGADLLIDQAVAALPDAAAGFIMVFSGAPFPGSRFHLKWQREDGSGNIYLSSEFGSEGWLCPALLRYFERPPMDIHIQVKARDGATAAA</sequence>
<reference evidence="1 2" key="1">
    <citation type="submission" date="2023-07" db="EMBL/GenBank/DDBJ databases">
        <title>Genomic Encyclopedia of Type Strains, Phase IV (KMG-IV): sequencing the most valuable type-strain genomes for metagenomic binning, comparative biology and taxonomic classification.</title>
        <authorList>
            <person name="Goeker M."/>
        </authorList>
    </citation>
    <scope>NUCLEOTIDE SEQUENCE [LARGE SCALE GENOMIC DNA]</scope>
    <source>
        <strain evidence="1 2">DSM 5896</strain>
    </source>
</reference>
<keyword evidence="2" id="KW-1185">Reference proteome</keyword>
<protein>
    <submittedName>
        <fullName evidence="1">Uncharacterized protein</fullName>
    </submittedName>
</protein>
<comment type="caution">
    <text evidence="1">The sequence shown here is derived from an EMBL/GenBank/DDBJ whole genome shotgun (WGS) entry which is preliminary data.</text>
</comment>
<dbReference type="Pfam" id="PF20475">
    <property type="entry name" value="DUF6717"/>
    <property type="match status" value="1"/>
</dbReference>
<name>A0ABU0FK08_9HYPH</name>
<proteinExistence type="predicted"/>
<evidence type="ECO:0000313" key="1">
    <source>
        <dbReference type="EMBL" id="MDQ0394942.1"/>
    </source>
</evidence>
<accession>A0ABU0FK08</accession>
<gene>
    <name evidence="1" type="ORF">J3R73_004734</name>
</gene>
<organism evidence="1 2">
    <name type="scientific">Labrys monachus</name>
    <dbReference type="NCBI Taxonomy" id="217067"/>
    <lineage>
        <taxon>Bacteria</taxon>
        <taxon>Pseudomonadati</taxon>
        <taxon>Pseudomonadota</taxon>
        <taxon>Alphaproteobacteria</taxon>
        <taxon>Hyphomicrobiales</taxon>
        <taxon>Xanthobacteraceae</taxon>
        <taxon>Labrys</taxon>
    </lineage>
</organism>